<gene>
    <name evidence="1" type="ORF">RFI_12127</name>
</gene>
<accession>X6NI41</accession>
<proteinExistence type="predicted"/>
<dbReference type="InterPro" id="IPR011043">
    <property type="entry name" value="Gal_Oxase/kelch_b-propeller"/>
</dbReference>
<dbReference type="SUPFAM" id="SSF50965">
    <property type="entry name" value="Galactose oxidase, central domain"/>
    <property type="match status" value="1"/>
</dbReference>
<evidence type="ECO:0008006" key="3">
    <source>
        <dbReference type="Google" id="ProtNLM"/>
    </source>
</evidence>
<dbReference type="Proteomes" id="UP000023152">
    <property type="component" value="Unassembled WGS sequence"/>
</dbReference>
<name>X6NI41_RETFI</name>
<sequence>MLKKNKEETYFRFETLHNLPTALKYSQCVSFNDEILICGGASNRNCYSYHIVKNEYRVICCYPSNVKLYGHTVIKMKSNNEKEIKLLSFGGEHNHALVMHYQSVWNEETQYLNKWVASPYKFNNNINDMLFSRALIGGKNNQLLFLIYYPNHIIAYDFKLMKTVAKGMLPTREEVTTGSCFAKSTSDQMIIFGHGSEGICVKYDETKKKFSYSTLVMPNHMDRPLLYSNAYIDDFIMVFGSENTWYKDSVFLYSIKKTAWSDCKRKLPLSDYGAAAVVTEDGKWAHIIGGCDSTSPSNKHMRVLVQEIIGITEKDVRAIVKHWLRKSELKRLGWIDDFYKFVINFWY</sequence>
<reference evidence="1 2" key="1">
    <citation type="journal article" date="2013" name="Curr. Biol.">
        <title>The Genome of the Foraminiferan Reticulomyxa filosa.</title>
        <authorList>
            <person name="Glockner G."/>
            <person name="Hulsmann N."/>
            <person name="Schleicher M."/>
            <person name="Noegel A.A."/>
            <person name="Eichinger L."/>
            <person name="Gallinger C."/>
            <person name="Pawlowski J."/>
            <person name="Sierra R."/>
            <person name="Euteneuer U."/>
            <person name="Pillet L."/>
            <person name="Moustafa A."/>
            <person name="Platzer M."/>
            <person name="Groth M."/>
            <person name="Szafranski K."/>
            <person name="Schliwa M."/>
        </authorList>
    </citation>
    <scope>NUCLEOTIDE SEQUENCE [LARGE SCALE GENOMIC DNA]</scope>
</reference>
<organism evidence="1 2">
    <name type="scientific">Reticulomyxa filosa</name>
    <dbReference type="NCBI Taxonomy" id="46433"/>
    <lineage>
        <taxon>Eukaryota</taxon>
        <taxon>Sar</taxon>
        <taxon>Rhizaria</taxon>
        <taxon>Retaria</taxon>
        <taxon>Foraminifera</taxon>
        <taxon>Monothalamids</taxon>
        <taxon>Reticulomyxidae</taxon>
        <taxon>Reticulomyxa</taxon>
    </lineage>
</organism>
<dbReference type="EMBL" id="ASPP01008797">
    <property type="protein sequence ID" value="ETO25017.1"/>
    <property type="molecule type" value="Genomic_DNA"/>
</dbReference>
<dbReference type="Gene3D" id="2.120.10.80">
    <property type="entry name" value="Kelch-type beta propeller"/>
    <property type="match status" value="2"/>
</dbReference>
<comment type="caution">
    <text evidence="1">The sequence shown here is derived from an EMBL/GenBank/DDBJ whole genome shotgun (WGS) entry which is preliminary data.</text>
</comment>
<protein>
    <recommendedName>
        <fullName evidence="3">Kelch motif family protein</fullName>
    </recommendedName>
</protein>
<keyword evidence="2" id="KW-1185">Reference proteome</keyword>
<evidence type="ECO:0000313" key="2">
    <source>
        <dbReference type="Proteomes" id="UP000023152"/>
    </source>
</evidence>
<evidence type="ECO:0000313" key="1">
    <source>
        <dbReference type="EMBL" id="ETO25017.1"/>
    </source>
</evidence>
<dbReference type="InterPro" id="IPR015915">
    <property type="entry name" value="Kelch-typ_b-propeller"/>
</dbReference>
<dbReference type="AlphaFoldDB" id="X6NI41"/>